<dbReference type="KEGG" id="cvn:111137519"/>
<dbReference type="SMART" id="SM00233">
    <property type="entry name" value="PH"/>
    <property type="match status" value="1"/>
</dbReference>
<dbReference type="GO" id="GO:0001881">
    <property type="term" value="P:receptor recycling"/>
    <property type="evidence" value="ECO:0007669"/>
    <property type="project" value="TreeGrafter"/>
</dbReference>
<dbReference type="OrthoDB" id="10261837at2759"/>
<dbReference type="PROSITE" id="PS50003">
    <property type="entry name" value="PH_DOMAIN"/>
    <property type="match status" value="1"/>
</dbReference>
<dbReference type="RefSeq" id="XP_022344703.1">
    <property type="nucleotide sequence ID" value="XM_022488995.1"/>
</dbReference>
<dbReference type="GO" id="GO:0007032">
    <property type="term" value="P:endosome organization"/>
    <property type="evidence" value="ECO:0007669"/>
    <property type="project" value="TreeGrafter"/>
</dbReference>
<dbReference type="GO" id="GO:0042147">
    <property type="term" value="P:retrograde transport, endosome to Golgi"/>
    <property type="evidence" value="ECO:0007669"/>
    <property type="project" value="TreeGrafter"/>
</dbReference>
<dbReference type="FunFam" id="2.30.29.30:FF:000378">
    <property type="entry name" value="Uncharacterized protein, isoform A"/>
    <property type="match status" value="1"/>
</dbReference>
<dbReference type="InterPro" id="IPR001849">
    <property type="entry name" value="PH_domain"/>
</dbReference>
<dbReference type="Gene3D" id="2.30.29.30">
    <property type="entry name" value="Pleckstrin-homology domain (PH domain)/Phosphotyrosine-binding domain (PTB)"/>
    <property type="match status" value="1"/>
</dbReference>
<feature type="coiled-coil region" evidence="1">
    <location>
        <begin position="113"/>
        <end position="140"/>
    </location>
</feature>
<proteinExistence type="predicted"/>
<sequence>MRINEKSLAKFASSGAPADKEGYLLKKGELNKGYQKRYFVLKGNLLFYYEKRHDREPVGVIILEGCTIELSEHIDGFAFQIVFPKTGCRTYYMAADSQEEMEAWMKVLSCASYDYMKLMVSELKQQLEELKENNHQQLLENAMRDSQIVSSSYSPIDETENQASPKLAQRRVRFNPFNDPNSHQSQNGSKQLFDLTDDEQNQATKGPPKSFVQLHEEYGHQVKTLGELWRGSFAERPASAFELTYSSC</sequence>
<dbReference type="AlphaFoldDB" id="A0A8B8EYT1"/>
<gene>
    <name evidence="4" type="primary">LOC111137519</name>
</gene>
<dbReference type="GO" id="GO:0005802">
    <property type="term" value="C:trans-Golgi network"/>
    <property type="evidence" value="ECO:0007669"/>
    <property type="project" value="TreeGrafter"/>
</dbReference>
<keyword evidence="1" id="KW-0175">Coiled coil</keyword>
<protein>
    <submittedName>
        <fullName evidence="4">Sesquipedalian-1-like</fullName>
    </submittedName>
</protein>
<dbReference type="PANTHER" id="PTHR22902">
    <property type="entry name" value="SESQUIPEDALIAN"/>
    <property type="match status" value="1"/>
</dbReference>
<dbReference type="GeneID" id="111137519"/>
<dbReference type="InterPro" id="IPR045188">
    <property type="entry name" value="Boi1/Boi2-like"/>
</dbReference>
<dbReference type="CDD" id="cd13288">
    <property type="entry name" value="PH_Ses"/>
    <property type="match status" value="1"/>
</dbReference>
<reference evidence="4" key="1">
    <citation type="submission" date="2025-08" db="UniProtKB">
        <authorList>
            <consortium name="RefSeq"/>
        </authorList>
    </citation>
    <scope>IDENTIFICATION</scope>
    <source>
        <tissue evidence="4">Whole sample</tissue>
    </source>
</reference>
<dbReference type="InterPro" id="IPR011993">
    <property type="entry name" value="PH-like_dom_sf"/>
</dbReference>
<name>A0A8B8EYT1_CRAVI</name>
<organism evidence="3 4">
    <name type="scientific">Crassostrea virginica</name>
    <name type="common">Eastern oyster</name>
    <dbReference type="NCBI Taxonomy" id="6565"/>
    <lineage>
        <taxon>Eukaryota</taxon>
        <taxon>Metazoa</taxon>
        <taxon>Spiralia</taxon>
        <taxon>Lophotrochozoa</taxon>
        <taxon>Mollusca</taxon>
        <taxon>Bivalvia</taxon>
        <taxon>Autobranchia</taxon>
        <taxon>Pteriomorphia</taxon>
        <taxon>Ostreida</taxon>
        <taxon>Ostreoidea</taxon>
        <taxon>Ostreidae</taxon>
        <taxon>Crassostrea</taxon>
    </lineage>
</organism>
<dbReference type="GO" id="GO:0055037">
    <property type="term" value="C:recycling endosome"/>
    <property type="evidence" value="ECO:0007669"/>
    <property type="project" value="TreeGrafter"/>
</dbReference>
<evidence type="ECO:0000313" key="3">
    <source>
        <dbReference type="Proteomes" id="UP000694844"/>
    </source>
</evidence>
<feature type="domain" description="PH" evidence="2">
    <location>
        <begin position="17"/>
        <end position="113"/>
    </location>
</feature>
<dbReference type="SUPFAM" id="SSF50729">
    <property type="entry name" value="PH domain-like"/>
    <property type="match status" value="1"/>
</dbReference>
<evidence type="ECO:0000259" key="2">
    <source>
        <dbReference type="PROSITE" id="PS50003"/>
    </source>
</evidence>
<keyword evidence="3" id="KW-1185">Reference proteome</keyword>
<dbReference type="Proteomes" id="UP000694844">
    <property type="component" value="Chromosome 5"/>
</dbReference>
<dbReference type="GO" id="GO:0005769">
    <property type="term" value="C:early endosome"/>
    <property type="evidence" value="ECO:0007669"/>
    <property type="project" value="TreeGrafter"/>
</dbReference>
<dbReference type="GO" id="GO:0005829">
    <property type="term" value="C:cytosol"/>
    <property type="evidence" value="ECO:0007669"/>
    <property type="project" value="GOC"/>
</dbReference>
<evidence type="ECO:0000313" key="4">
    <source>
        <dbReference type="RefSeq" id="XP_022344703.1"/>
    </source>
</evidence>
<dbReference type="Pfam" id="PF00169">
    <property type="entry name" value="PH"/>
    <property type="match status" value="1"/>
</dbReference>
<evidence type="ECO:0000256" key="1">
    <source>
        <dbReference type="SAM" id="Coils"/>
    </source>
</evidence>
<dbReference type="PANTHER" id="PTHR22902:SF53">
    <property type="entry name" value="INOSITOL PHOSPHATASE INTERACTING PROTEIN, ISOFORM A"/>
    <property type="match status" value="1"/>
</dbReference>
<accession>A0A8B8EYT1</accession>